<dbReference type="EMBL" id="BFBR01000005">
    <property type="protein sequence ID" value="GBF58121.1"/>
    <property type="molecule type" value="Genomic_DNA"/>
</dbReference>
<dbReference type="GO" id="GO:0009294">
    <property type="term" value="P:DNA-mediated transformation"/>
    <property type="evidence" value="ECO:0007669"/>
    <property type="project" value="InterPro"/>
</dbReference>
<dbReference type="Proteomes" id="UP000245086">
    <property type="component" value="Unassembled WGS sequence"/>
</dbReference>
<evidence type="ECO:0000259" key="2">
    <source>
        <dbReference type="Pfam" id="PF02481"/>
    </source>
</evidence>
<sequence length="367" mass="38193">MHTHQVLSDRDRRDWVRLARSDGIGPVTFFGLLARYGHVSHVLAALPDLSRQARGKPIQLISTAQAEDEIAATHKLGGMILAACEPDFPRGLAALTPPPPVISIVGQAGLLARPMVGMVGARNASAAGLRLAREFSAGLGQAGYVIASGLARGIDGAAHAASLTTGTVAVLAGGLDHIYPPEHESLYHQIADRGVLVSESPLYATVHARDFPRRNRIISGLSQGIVVVEAEARSGSLITARLAAEQGRDVMAVPGSPLDPRAAGPNGLIRDGAQLVTSVSDILACLQSGRGLTESKPVSYGHEDQGIVLQDTDIDKVSRLLSAVPVSLNDLATDAGLPWRTLAAIIVELELAGRATTQPGGLVSGPV</sequence>
<evidence type="ECO:0000313" key="4">
    <source>
        <dbReference type="EMBL" id="GBF58121.1"/>
    </source>
</evidence>
<dbReference type="InterPro" id="IPR041614">
    <property type="entry name" value="DprA_WH"/>
</dbReference>
<dbReference type="InterPro" id="IPR057666">
    <property type="entry name" value="DrpA_SLOG"/>
</dbReference>
<dbReference type="Gene3D" id="3.40.50.450">
    <property type="match status" value="1"/>
</dbReference>
<evidence type="ECO:0000259" key="3">
    <source>
        <dbReference type="Pfam" id="PF17782"/>
    </source>
</evidence>
<dbReference type="InterPro" id="IPR003488">
    <property type="entry name" value="DprA"/>
</dbReference>
<gene>
    <name evidence="4" type="primary">dprA</name>
    <name evidence="4" type="ORF">PbB2_01792</name>
</gene>
<feature type="domain" description="Smf/DprA SLOG" evidence="2">
    <location>
        <begin position="81"/>
        <end position="286"/>
    </location>
</feature>
<comment type="caution">
    <text evidence="4">The sequence shown here is derived from an EMBL/GenBank/DDBJ whole genome shotgun (WGS) entry which is preliminary data.</text>
</comment>
<comment type="similarity">
    <text evidence="1">Belongs to the DprA/Smf family.</text>
</comment>
<dbReference type="AlphaFoldDB" id="A0A2P2EAL8"/>
<dbReference type="OrthoDB" id="9785707at2"/>
<organism evidence="4 5">
    <name type="scientific">Candidatus Phycosocius bacilliformis</name>
    <dbReference type="NCBI Taxonomy" id="1445552"/>
    <lineage>
        <taxon>Bacteria</taxon>
        <taxon>Pseudomonadati</taxon>
        <taxon>Pseudomonadota</taxon>
        <taxon>Alphaproteobacteria</taxon>
        <taxon>Caulobacterales</taxon>
        <taxon>Caulobacterales incertae sedis</taxon>
        <taxon>Candidatus Phycosocius</taxon>
    </lineage>
</organism>
<dbReference type="Gene3D" id="1.10.10.10">
    <property type="entry name" value="Winged helix-like DNA-binding domain superfamily/Winged helix DNA-binding domain"/>
    <property type="match status" value="1"/>
</dbReference>
<dbReference type="NCBIfam" id="TIGR00732">
    <property type="entry name" value="dprA"/>
    <property type="match status" value="1"/>
</dbReference>
<feature type="domain" description="DprA winged helix" evidence="3">
    <location>
        <begin position="315"/>
        <end position="361"/>
    </location>
</feature>
<dbReference type="PANTHER" id="PTHR43022:SF1">
    <property type="entry name" value="PROTEIN SMF"/>
    <property type="match status" value="1"/>
</dbReference>
<name>A0A2P2EAL8_9PROT</name>
<evidence type="ECO:0000313" key="5">
    <source>
        <dbReference type="Proteomes" id="UP000245086"/>
    </source>
</evidence>
<dbReference type="SUPFAM" id="SSF102405">
    <property type="entry name" value="MCP/YpsA-like"/>
    <property type="match status" value="1"/>
</dbReference>
<dbReference type="PANTHER" id="PTHR43022">
    <property type="entry name" value="PROTEIN SMF"/>
    <property type="match status" value="1"/>
</dbReference>
<accession>A0A2P2EAL8</accession>
<proteinExistence type="inferred from homology"/>
<keyword evidence="5" id="KW-1185">Reference proteome</keyword>
<dbReference type="Pfam" id="PF02481">
    <property type="entry name" value="DNA_processg_A"/>
    <property type="match status" value="1"/>
</dbReference>
<reference evidence="4" key="1">
    <citation type="journal article" date="2018" name="Genome Announc.">
        <title>Draft Genome Sequence of "Candidatus Phycosocius bacilliformis," an Alphaproteobacterial Ectosymbiont of the Hydrocarbon-Producing Green Alga Botryococcus braunii.</title>
        <authorList>
            <person name="Tanabe Y."/>
            <person name="Yamaguchi H."/>
            <person name="Watanabe M.M."/>
        </authorList>
    </citation>
    <scope>NUCLEOTIDE SEQUENCE [LARGE SCALE GENOMIC DNA]</scope>
    <source>
        <strain evidence="4">BOTRYCO-2</strain>
    </source>
</reference>
<dbReference type="RefSeq" id="WP_108984993.1">
    <property type="nucleotide sequence ID" value="NZ_BFBR01000005.1"/>
</dbReference>
<evidence type="ECO:0000256" key="1">
    <source>
        <dbReference type="ARBA" id="ARBA00006525"/>
    </source>
</evidence>
<dbReference type="InterPro" id="IPR036388">
    <property type="entry name" value="WH-like_DNA-bd_sf"/>
</dbReference>
<dbReference type="Pfam" id="PF17782">
    <property type="entry name" value="WHD_DprA"/>
    <property type="match status" value="1"/>
</dbReference>
<protein>
    <submittedName>
        <fullName evidence="4">DNA processing protein DprA</fullName>
    </submittedName>
</protein>
<dbReference type="Pfam" id="PF21102">
    <property type="entry name" value="DprA_N"/>
    <property type="match status" value="1"/>
</dbReference>